<evidence type="ECO:0000256" key="1">
    <source>
        <dbReference type="ARBA" id="ARBA00022475"/>
    </source>
</evidence>
<dbReference type="EMBL" id="LMTR01000052">
    <property type="protein sequence ID" value="KWT68935.1"/>
    <property type="molecule type" value="Genomic_DNA"/>
</dbReference>
<keyword evidence="1 5" id="KW-1003">Cell membrane</keyword>
<dbReference type="PANTHER" id="PTHR36116">
    <property type="entry name" value="UPF0060 MEMBRANE PROTEIN YNFA"/>
    <property type="match status" value="1"/>
</dbReference>
<dbReference type="SUPFAM" id="SSF103481">
    <property type="entry name" value="Multidrug resistance efflux transporter EmrE"/>
    <property type="match status" value="1"/>
</dbReference>
<protein>
    <submittedName>
        <fullName evidence="6">Uncharacterized protein</fullName>
    </submittedName>
</protein>
<keyword evidence="4 5" id="KW-0472">Membrane</keyword>
<evidence type="ECO:0000256" key="4">
    <source>
        <dbReference type="ARBA" id="ARBA00023136"/>
    </source>
</evidence>
<comment type="caution">
    <text evidence="6">The sequence shown here is derived from an EMBL/GenBank/DDBJ whole genome shotgun (WGS) entry which is preliminary data.</text>
</comment>
<keyword evidence="7" id="KW-1185">Reference proteome</keyword>
<dbReference type="InterPro" id="IPR003844">
    <property type="entry name" value="UPF0060"/>
</dbReference>
<evidence type="ECO:0000313" key="7">
    <source>
        <dbReference type="Proteomes" id="UP000059074"/>
    </source>
</evidence>
<feature type="transmembrane region" description="Helical" evidence="5">
    <location>
        <begin position="82"/>
        <end position="99"/>
    </location>
</feature>
<evidence type="ECO:0000256" key="2">
    <source>
        <dbReference type="ARBA" id="ARBA00022692"/>
    </source>
</evidence>
<name>A0A120CW77_HYPSL</name>
<dbReference type="GO" id="GO:0005886">
    <property type="term" value="C:plasma membrane"/>
    <property type="evidence" value="ECO:0007669"/>
    <property type="project" value="UniProtKB-SubCell"/>
</dbReference>
<feature type="transmembrane region" description="Helical" evidence="5">
    <location>
        <begin position="26"/>
        <end position="47"/>
    </location>
</feature>
<dbReference type="PATRIC" id="fig|121290.4.peg.849"/>
<feature type="transmembrane region" description="Helical" evidence="5">
    <location>
        <begin position="53"/>
        <end position="70"/>
    </location>
</feature>
<evidence type="ECO:0000256" key="5">
    <source>
        <dbReference type="HAMAP-Rule" id="MF_00010"/>
    </source>
</evidence>
<comment type="subcellular location">
    <subcellularLocation>
        <location evidence="5">Cell membrane</location>
        <topology evidence="5">Multi-pass membrane protein</topology>
    </subcellularLocation>
</comment>
<proteinExistence type="inferred from homology"/>
<dbReference type="Proteomes" id="UP000059074">
    <property type="component" value="Unassembled WGS sequence"/>
</dbReference>
<feature type="transmembrane region" description="Helical" evidence="5">
    <location>
        <begin position="111"/>
        <end position="127"/>
    </location>
</feature>
<reference evidence="6 7" key="1">
    <citation type="submission" date="2015-10" db="EMBL/GenBank/DDBJ databases">
        <title>Transcriptomic analysis of a linuron degrading triple-species bacterial consortium.</title>
        <authorList>
            <person name="Albers P."/>
        </authorList>
    </citation>
    <scope>NUCLEOTIDE SEQUENCE [LARGE SCALE GENOMIC DNA]</scope>
    <source>
        <strain evidence="6 7">WDL6</strain>
    </source>
</reference>
<keyword evidence="2 5" id="KW-0812">Transmembrane</keyword>
<dbReference type="InterPro" id="IPR037185">
    <property type="entry name" value="EmrE-like"/>
</dbReference>
<dbReference type="HAMAP" id="MF_00010">
    <property type="entry name" value="UPF0060"/>
    <property type="match status" value="1"/>
</dbReference>
<sequence length="130" mass="13629">MIGGRTPVQSCAQDNGRKGAPVSATIAIFVMAAITEIAGCFAFWAVVRLQAPTVWLVPGVVSLVVFGWLLTQVDVDYAGRAYAIYGGIYIAASVVWLIAAESKTPDRFDVLGALVSVAGALIILFAPRSA</sequence>
<evidence type="ECO:0000313" key="6">
    <source>
        <dbReference type="EMBL" id="KWT68935.1"/>
    </source>
</evidence>
<dbReference type="PANTHER" id="PTHR36116:SF1">
    <property type="entry name" value="UPF0060 MEMBRANE PROTEIN YNFA"/>
    <property type="match status" value="1"/>
</dbReference>
<comment type="similarity">
    <text evidence="5">Belongs to the UPF0060 family.</text>
</comment>
<dbReference type="STRING" id="121290.APY04_1757"/>
<dbReference type="NCBIfam" id="NF002586">
    <property type="entry name" value="PRK02237.1"/>
    <property type="match status" value="1"/>
</dbReference>
<dbReference type="Pfam" id="PF02694">
    <property type="entry name" value="UPF0060"/>
    <property type="match status" value="1"/>
</dbReference>
<evidence type="ECO:0000256" key="3">
    <source>
        <dbReference type="ARBA" id="ARBA00022989"/>
    </source>
</evidence>
<gene>
    <name evidence="6" type="ORF">APY04_1757</name>
</gene>
<keyword evidence="3 5" id="KW-1133">Transmembrane helix</keyword>
<dbReference type="AlphaFoldDB" id="A0A120CW77"/>
<accession>A0A120CW77</accession>
<organism evidence="6 7">
    <name type="scientific">Hyphomicrobium sulfonivorans</name>
    <dbReference type="NCBI Taxonomy" id="121290"/>
    <lineage>
        <taxon>Bacteria</taxon>
        <taxon>Pseudomonadati</taxon>
        <taxon>Pseudomonadota</taxon>
        <taxon>Alphaproteobacteria</taxon>
        <taxon>Hyphomicrobiales</taxon>
        <taxon>Hyphomicrobiaceae</taxon>
        <taxon>Hyphomicrobium</taxon>
    </lineage>
</organism>